<sequence>MKRNEIKKYLNKFDRPVHVSIENWLNFKLWAFEAWKSHMMCQHWMYRIEIESFTQYEMLCQNDELIIPSKWLKVKQNDQLENELNRLHQHALEAYRNGDFEVCQTLISKGKVMCNTNLRFSELTMDCAAELSDWELAATEANWALTVNPANARIFGKRGRYYRELGDFEQSAHDFEVSLALNPNQEKIRFELAEIYFAQKRYFEAFEVVNECLRCGVETEAELVLTARIAEKLKNYKTANELYFRAYLKNSFNPKVVKGLAKTAKFLRDARNYRRAS</sequence>
<dbReference type="SMART" id="SM00028">
    <property type="entry name" value="TPR"/>
    <property type="match status" value="2"/>
</dbReference>
<comment type="caution">
    <text evidence="4">The sequence shown here is derived from an EMBL/GenBank/DDBJ whole genome shotgun (WGS) entry which is preliminary data.</text>
</comment>
<reference evidence="4 5" key="1">
    <citation type="submission" date="2019-09" db="EMBL/GenBank/DDBJ databases">
        <title>Genomes of Cryomorphaceae.</title>
        <authorList>
            <person name="Bowman J.P."/>
        </authorList>
    </citation>
    <scope>NUCLEOTIDE SEQUENCE [LARGE SCALE GENOMIC DNA]</scope>
    <source>
        <strain evidence="4 5">KCTC 52047</strain>
    </source>
</reference>
<keyword evidence="2 3" id="KW-0802">TPR repeat</keyword>
<dbReference type="PROSITE" id="PS50005">
    <property type="entry name" value="TPR"/>
    <property type="match status" value="1"/>
</dbReference>
<accession>A0A6N6M6P5</accession>
<evidence type="ECO:0000256" key="2">
    <source>
        <dbReference type="ARBA" id="ARBA00022803"/>
    </source>
</evidence>
<organism evidence="4 5">
    <name type="scientific">Salibacter halophilus</name>
    <dbReference type="NCBI Taxonomy" id="1803916"/>
    <lineage>
        <taxon>Bacteria</taxon>
        <taxon>Pseudomonadati</taxon>
        <taxon>Bacteroidota</taxon>
        <taxon>Flavobacteriia</taxon>
        <taxon>Flavobacteriales</taxon>
        <taxon>Salibacteraceae</taxon>
        <taxon>Salibacter</taxon>
    </lineage>
</organism>
<dbReference type="InterPro" id="IPR019734">
    <property type="entry name" value="TPR_rpt"/>
</dbReference>
<dbReference type="EMBL" id="WACR01000002">
    <property type="protein sequence ID" value="KAB1065584.1"/>
    <property type="molecule type" value="Genomic_DNA"/>
</dbReference>
<evidence type="ECO:0000313" key="5">
    <source>
        <dbReference type="Proteomes" id="UP000435357"/>
    </source>
</evidence>
<dbReference type="Pfam" id="PF13432">
    <property type="entry name" value="TPR_16"/>
    <property type="match status" value="1"/>
</dbReference>
<feature type="repeat" description="TPR" evidence="3">
    <location>
        <begin position="152"/>
        <end position="185"/>
    </location>
</feature>
<dbReference type="OrthoDB" id="1465784at2"/>
<proteinExistence type="predicted"/>
<gene>
    <name evidence="4" type="ORF">F3059_02720</name>
</gene>
<name>A0A6N6M6P5_9FLAO</name>
<keyword evidence="5" id="KW-1185">Reference proteome</keyword>
<dbReference type="InterPro" id="IPR050498">
    <property type="entry name" value="Ycf3"/>
</dbReference>
<keyword evidence="1" id="KW-0677">Repeat</keyword>
<protein>
    <submittedName>
        <fullName evidence="4">Tetratricopeptide repeat protein</fullName>
    </submittedName>
</protein>
<dbReference type="AlphaFoldDB" id="A0A6N6M6P5"/>
<dbReference type="PANTHER" id="PTHR44858:SF1">
    <property type="entry name" value="UDP-N-ACETYLGLUCOSAMINE--PEPTIDE N-ACETYLGLUCOSAMINYLTRANSFERASE SPINDLY-RELATED"/>
    <property type="match status" value="1"/>
</dbReference>
<dbReference type="Gene3D" id="1.25.40.10">
    <property type="entry name" value="Tetratricopeptide repeat domain"/>
    <property type="match status" value="1"/>
</dbReference>
<dbReference type="SUPFAM" id="SSF48452">
    <property type="entry name" value="TPR-like"/>
    <property type="match status" value="1"/>
</dbReference>
<evidence type="ECO:0000256" key="3">
    <source>
        <dbReference type="PROSITE-ProRule" id="PRU00339"/>
    </source>
</evidence>
<dbReference type="RefSeq" id="WP_151166408.1">
    <property type="nucleotide sequence ID" value="NZ_WACR01000002.1"/>
</dbReference>
<evidence type="ECO:0000256" key="1">
    <source>
        <dbReference type="ARBA" id="ARBA00022737"/>
    </source>
</evidence>
<dbReference type="PANTHER" id="PTHR44858">
    <property type="entry name" value="TETRATRICOPEPTIDE REPEAT PROTEIN 6"/>
    <property type="match status" value="1"/>
</dbReference>
<dbReference type="InterPro" id="IPR011990">
    <property type="entry name" value="TPR-like_helical_dom_sf"/>
</dbReference>
<evidence type="ECO:0000313" key="4">
    <source>
        <dbReference type="EMBL" id="KAB1065584.1"/>
    </source>
</evidence>
<dbReference type="Proteomes" id="UP000435357">
    <property type="component" value="Unassembled WGS sequence"/>
</dbReference>